<proteinExistence type="predicted"/>
<comment type="caution">
    <text evidence="1">The sequence shown here is derived from an EMBL/GenBank/DDBJ whole genome shotgun (WGS) entry which is preliminary data.</text>
</comment>
<evidence type="ECO:0000313" key="1">
    <source>
        <dbReference type="EMBL" id="RAK27090.1"/>
    </source>
</evidence>
<protein>
    <submittedName>
        <fullName evidence="1">Uncharacterized protein</fullName>
    </submittedName>
</protein>
<dbReference type="AlphaFoldDB" id="A0A364JTN7"/>
<organism evidence="1 2">
    <name type="scientific">Falsochrobactrum ovis</name>
    <dbReference type="NCBI Taxonomy" id="1293442"/>
    <lineage>
        <taxon>Bacteria</taxon>
        <taxon>Pseudomonadati</taxon>
        <taxon>Pseudomonadota</taxon>
        <taxon>Alphaproteobacteria</taxon>
        <taxon>Hyphomicrobiales</taxon>
        <taxon>Brucellaceae</taxon>
        <taxon>Falsochrobactrum</taxon>
    </lineage>
</organism>
<sequence>MLKAPPFNKAILDAQIKVAEIKVVADRLAELMKEVHGGSARVDIKHDAGMILITTV</sequence>
<dbReference type="RefSeq" id="WP_158527834.1">
    <property type="nucleotide sequence ID" value="NZ_JBHEEY010000011.1"/>
</dbReference>
<dbReference type="EMBL" id="QLMK01000011">
    <property type="protein sequence ID" value="RAK27090.1"/>
    <property type="molecule type" value="Genomic_DNA"/>
</dbReference>
<name>A0A364JTN7_9HYPH</name>
<accession>A0A364JTN7</accession>
<gene>
    <name evidence="1" type="ORF">C7374_11184</name>
</gene>
<dbReference type="Proteomes" id="UP000249453">
    <property type="component" value="Unassembled WGS sequence"/>
</dbReference>
<keyword evidence="2" id="KW-1185">Reference proteome</keyword>
<reference evidence="1 2" key="1">
    <citation type="submission" date="2018-06" db="EMBL/GenBank/DDBJ databases">
        <title>Genomic Encyclopedia of Type Strains, Phase IV (KMG-IV): sequencing the most valuable type-strain genomes for metagenomic binning, comparative biology and taxonomic classification.</title>
        <authorList>
            <person name="Goeker M."/>
        </authorList>
    </citation>
    <scope>NUCLEOTIDE SEQUENCE [LARGE SCALE GENOMIC DNA]</scope>
    <source>
        <strain evidence="1 2">DSM 26720</strain>
    </source>
</reference>
<evidence type="ECO:0000313" key="2">
    <source>
        <dbReference type="Proteomes" id="UP000249453"/>
    </source>
</evidence>